<protein>
    <submittedName>
        <fullName evidence="7">4Fe-4S binding protein</fullName>
    </submittedName>
</protein>
<dbReference type="InterPro" id="IPR011399">
    <property type="entry name" value="NosR"/>
</dbReference>
<dbReference type="InterPro" id="IPR017896">
    <property type="entry name" value="4Fe4S_Fe-S-bd"/>
</dbReference>
<gene>
    <name evidence="7" type="ORF">Q8A70_01110</name>
</gene>
<feature type="compositionally biased region" description="Pro residues" evidence="4">
    <location>
        <begin position="697"/>
        <end position="723"/>
    </location>
</feature>
<accession>A0ABU0YHV3</accession>
<dbReference type="Proteomes" id="UP001230156">
    <property type="component" value="Unassembled WGS sequence"/>
</dbReference>
<evidence type="ECO:0000256" key="4">
    <source>
        <dbReference type="SAM" id="MobiDB-lite"/>
    </source>
</evidence>
<evidence type="ECO:0000259" key="6">
    <source>
        <dbReference type="SMART" id="SM00900"/>
    </source>
</evidence>
<dbReference type="PIRSF" id="PIRSF036354">
    <property type="entry name" value="NosR"/>
    <property type="match status" value="1"/>
</dbReference>
<dbReference type="PANTHER" id="PTHR30224">
    <property type="entry name" value="ELECTRON TRANSPORT PROTEIN"/>
    <property type="match status" value="1"/>
</dbReference>
<reference evidence="8" key="1">
    <citation type="submission" date="2023-08" db="EMBL/GenBank/DDBJ databases">
        <title>Rhodospirillaceae gen. nov., a novel taxon isolated from the Yangtze River Yuezi River estuary sludge.</title>
        <authorList>
            <person name="Ruan L."/>
        </authorList>
    </citation>
    <scope>NUCLEOTIDE SEQUENCE [LARGE SCALE GENOMIC DNA]</scope>
    <source>
        <strain evidence="8">R-7</strain>
    </source>
</reference>
<feature type="transmembrane region" description="Helical" evidence="5">
    <location>
        <begin position="551"/>
        <end position="571"/>
    </location>
</feature>
<evidence type="ECO:0000256" key="2">
    <source>
        <dbReference type="ARBA" id="ARBA00022475"/>
    </source>
</evidence>
<evidence type="ECO:0000256" key="5">
    <source>
        <dbReference type="SAM" id="Phobius"/>
    </source>
</evidence>
<evidence type="ECO:0000256" key="1">
    <source>
        <dbReference type="ARBA" id="ARBA00004236"/>
    </source>
</evidence>
<dbReference type="EMBL" id="JAUYVI010000001">
    <property type="protein sequence ID" value="MDQ7246238.1"/>
    <property type="molecule type" value="Genomic_DNA"/>
</dbReference>
<organism evidence="7 8">
    <name type="scientific">Dongia sedimenti</name>
    <dbReference type="NCBI Taxonomy" id="3064282"/>
    <lineage>
        <taxon>Bacteria</taxon>
        <taxon>Pseudomonadati</taxon>
        <taxon>Pseudomonadota</taxon>
        <taxon>Alphaproteobacteria</taxon>
        <taxon>Rhodospirillales</taxon>
        <taxon>Dongiaceae</taxon>
        <taxon>Dongia</taxon>
    </lineage>
</organism>
<proteinExistence type="predicted"/>
<feature type="transmembrane region" description="Helical" evidence="5">
    <location>
        <begin position="485"/>
        <end position="505"/>
    </location>
</feature>
<feature type="transmembrane region" description="Helical" evidence="5">
    <location>
        <begin position="591"/>
        <end position="609"/>
    </location>
</feature>
<comment type="caution">
    <text evidence="7">The sequence shown here is derived from an EMBL/GenBank/DDBJ whole genome shotgun (WGS) entry which is preliminary data.</text>
</comment>
<feature type="domain" description="FMN-binding" evidence="6">
    <location>
        <begin position="58"/>
        <end position="146"/>
    </location>
</feature>
<keyword evidence="2" id="KW-1003">Cell membrane</keyword>
<feature type="transmembrane region" description="Helical" evidence="5">
    <location>
        <begin position="445"/>
        <end position="465"/>
    </location>
</feature>
<dbReference type="PANTHER" id="PTHR30224:SF4">
    <property type="entry name" value="ELECTRON TRANSPORT PROTEIN YCCM-RELATED"/>
    <property type="match status" value="1"/>
</dbReference>
<keyword evidence="5" id="KW-1133">Transmembrane helix</keyword>
<evidence type="ECO:0000256" key="3">
    <source>
        <dbReference type="ARBA" id="ARBA00023136"/>
    </source>
</evidence>
<sequence length="723" mass="79013">MSAPSEAKGFGAYLQEVKPEEVFPGADHFGAKDGKPAAMPAFKGEELLGYVFEASDIGYSGKPIRLLVGLDKNGVIVGLKVTEHHEPILLAGIPPAKLDAFVNAFIGRNIVEAAQNKSDAQVDAISGATVTAIVITDSVSRTSLKVAKARGLAGFTATGKADAAIPAGQRTLAQVPFQAGDWQTLVGDGSIRRLHLLNSDVDAAFQKIGIGSPEPFARAGVPTDDFIDLYVAPVSIESIGRSILGEQDYKTLAGSLAPGQQAILIAANGDYSFRGSGYVRGGIFDRFQLVQDQTTILFKDHDYRRLGSLAAGMPEFKEIGLFRIPAKFEFNPTEEWRIELLAQRPTGPTAKSFTSFALNYSLPARFVTVTAPPPAAAAPALASDDAAATEDEEAAAAKTELWKSVWRAHAVEIAILALSLAILTLIFFFQDVLVKKPKFFTAIRVAYLIFSVVWLGGFTGAQLSVVNVFTFTGSLLSGSFRWEQFLLEPLIFILWCATAVSLLFWGRGPFCGWLCPFGSAQELINELAKRLHIRQINIPFHWHERLWPLKYVLFLGLFGLSLKEIALAERFAEVEPFKTAVMLQFQREWPFVVYAGGLLVASLFINRFFCRYLCPLGAALAIPGRLRLFDWLKRRKQCGFECQICAKNCPVQAIHPLGQINPNECVYCMKCQVIYWDDNTCPPLLLKKTGRGKKRPPTMPPPAAPTPPSLPQVAPPREPVPTA</sequence>
<evidence type="ECO:0000313" key="8">
    <source>
        <dbReference type="Proteomes" id="UP001230156"/>
    </source>
</evidence>
<dbReference type="InterPro" id="IPR052378">
    <property type="entry name" value="NosR_regulator"/>
</dbReference>
<keyword evidence="3 5" id="KW-0472">Membrane</keyword>
<evidence type="ECO:0000313" key="7">
    <source>
        <dbReference type="EMBL" id="MDQ7246238.1"/>
    </source>
</evidence>
<dbReference type="Pfam" id="PF04205">
    <property type="entry name" value="FMN_bind"/>
    <property type="match status" value="1"/>
</dbReference>
<dbReference type="SMART" id="SM00900">
    <property type="entry name" value="FMN_bind"/>
    <property type="match status" value="1"/>
</dbReference>
<feature type="transmembrane region" description="Helical" evidence="5">
    <location>
        <begin position="413"/>
        <end position="433"/>
    </location>
</feature>
<dbReference type="SUPFAM" id="SSF54862">
    <property type="entry name" value="4Fe-4S ferredoxins"/>
    <property type="match status" value="1"/>
</dbReference>
<name>A0ABU0YHV3_9PROT</name>
<keyword evidence="5" id="KW-0812">Transmembrane</keyword>
<dbReference type="InterPro" id="IPR007329">
    <property type="entry name" value="FMN-bd"/>
</dbReference>
<feature type="region of interest" description="Disordered" evidence="4">
    <location>
        <begin position="687"/>
        <end position="723"/>
    </location>
</feature>
<comment type="subcellular location">
    <subcellularLocation>
        <location evidence="1">Cell membrane</location>
    </subcellularLocation>
</comment>
<dbReference type="Pfam" id="PF12801">
    <property type="entry name" value="Fer4_5"/>
    <property type="match status" value="2"/>
</dbReference>
<keyword evidence="8" id="KW-1185">Reference proteome</keyword>
<dbReference type="RefSeq" id="WP_379953616.1">
    <property type="nucleotide sequence ID" value="NZ_JAUYVI010000001.1"/>
</dbReference>